<reference evidence="4 5" key="1">
    <citation type="submission" date="2024-06" db="EMBL/GenBank/DDBJ databases">
        <title>Complete genome of Phlyctema vagabunda strain 19-DSS-EL-015.</title>
        <authorList>
            <person name="Fiorenzani C."/>
        </authorList>
    </citation>
    <scope>NUCLEOTIDE SEQUENCE [LARGE SCALE GENOMIC DNA]</scope>
    <source>
        <strain evidence="4 5">19-DSS-EL-015</strain>
    </source>
</reference>
<evidence type="ECO:0000313" key="4">
    <source>
        <dbReference type="EMBL" id="KAL3426304.1"/>
    </source>
</evidence>
<dbReference type="PANTHER" id="PTHR47706:SF10">
    <property type="entry name" value="NMRA-LIKE DOMAIN-CONTAINING PROTEIN"/>
    <property type="match status" value="1"/>
</dbReference>
<dbReference type="InterPro" id="IPR051609">
    <property type="entry name" value="NmrA/Isoflavone_reductase-like"/>
</dbReference>
<feature type="domain" description="NmrA-like" evidence="3">
    <location>
        <begin position="7"/>
        <end position="242"/>
    </location>
</feature>
<proteinExistence type="predicted"/>
<keyword evidence="2" id="KW-0560">Oxidoreductase</keyword>
<dbReference type="SUPFAM" id="SSF51735">
    <property type="entry name" value="NAD(P)-binding Rossmann-fold domains"/>
    <property type="match status" value="1"/>
</dbReference>
<dbReference type="InterPro" id="IPR008030">
    <property type="entry name" value="NmrA-like"/>
</dbReference>
<dbReference type="Pfam" id="PF05368">
    <property type="entry name" value="NmrA"/>
    <property type="match status" value="1"/>
</dbReference>
<comment type="caution">
    <text evidence="4">The sequence shown here is derived from an EMBL/GenBank/DDBJ whole genome shotgun (WGS) entry which is preliminary data.</text>
</comment>
<organism evidence="4 5">
    <name type="scientific">Phlyctema vagabunda</name>
    <dbReference type="NCBI Taxonomy" id="108571"/>
    <lineage>
        <taxon>Eukaryota</taxon>
        <taxon>Fungi</taxon>
        <taxon>Dikarya</taxon>
        <taxon>Ascomycota</taxon>
        <taxon>Pezizomycotina</taxon>
        <taxon>Leotiomycetes</taxon>
        <taxon>Helotiales</taxon>
        <taxon>Dermateaceae</taxon>
        <taxon>Phlyctema</taxon>
    </lineage>
</organism>
<dbReference type="PANTHER" id="PTHR47706">
    <property type="entry name" value="NMRA-LIKE FAMILY PROTEIN"/>
    <property type="match status" value="1"/>
</dbReference>
<dbReference type="InterPro" id="IPR036291">
    <property type="entry name" value="NAD(P)-bd_dom_sf"/>
</dbReference>
<evidence type="ECO:0000256" key="2">
    <source>
        <dbReference type="ARBA" id="ARBA00023002"/>
    </source>
</evidence>
<protein>
    <submittedName>
        <fullName evidence="4">Isoflavone reductase family protein</fullName>
    </submittedName>
</protein>
<dbReference type="CDD" id="cd05259">
    <property type="entry name" value="PCBER_SDR_a"/>
    <property type="match status" value="1"/>
</dbReference>
<accession>A0ABR4PSI2</accession>
<dbReference type="Gene3D" id="3.90.25.10">
    <property type="entry name" value="UDP-galactose 4-epimerase, domain 1"/>
    <property type="match status" value="1"/>
</dbReference>
<sequence length="311" mass="33901">MSATPFKNIALLGATGNLGSKILRALIDAGFNVTAIQRKSSDSTVPGTTKSIKVDYSSQSDLVSAFKGQDVVVSATPNPRLSGEKIWMDAAIAAGVKRIVPSEYSTNLEAKASQTLPIVKDKLEIRKYVQELASAGKIDWTSINNGPFCIPPLWTQGWMGPNVKTKTATFHDGGDKVVCTSTLERIGEGVAKVLSAEHAEATKNQPIYVYTAAVTERKITDIISKITGTEFETMDVSIDAVTKAAYEALEKGDTSKMMSFYIPFCFAEEYRGDFRYQAWNEKLGLPVLTDTELEETVRGWLKAYMGSGRAK</sequence>
<name>A0ABR4PSI2_9HELO</name>
<evidence type="ECO:0000256" key="1">
    <source>
        <dbReference type="ARBA" id="ARBA00022857"/>
    </source>
</evidence>
<dbReference type="EMBL" id="JBFCZG010000002">
    <property type="protein sequence ID" value="KAL3426304.1"/>
    <property type="molecule type" value="Genomic_DNA"/>
</dbReference>
<dbReference type="InterPro" id="IPR045312">
    <property type="entry name" value="PCBER-like"/>
</dbReference>
<evidence type="ECO:0000313" key="5">
    <source>
        <dbReference type="Proteomes" id="UP001629113"/>
    </source>
</evidence>
<keyword evidence="1" id="KW-0521">NADP</keyword>
<dbReference type="Gene3D" id="3.40.50.720">
    <property type="entry name" value="NAD(P)-binding Rossmann-like Domain"/>
    <property type="match status" value="1"/>
</dbReference>
<evidence type="ECO:0000259" key="3">
    <source>
        <dbReference type="Pfam" id="PF05368"/>
    </source>
</evidence>
<dbReference type="Proteomes" id="UP001629113">
    <property type="component" value="Unassembled WGS sequence"/>
</dbReference>
<gene>
    <name evidence="4" type="ORF">PVAG01_03095</name>
</gene>
<keyword evidence="5" id="KW-1185">Reference proteome</keyword>